<comment type="subcellular location">
    <subcellularLocation>
        <location evidence="1">Cytoplasm</location>
    </subcellularLocation>
</comment>
<dbReference type="GO" id="GO:0005634">
    <property type="term" value="C:nucleus"/>
    <property type="evidence" value="ECO:0007669"/>
    <property type="project" value="TreeGrafter"/>
</dbReference>
<feature type="repeat" description="MVP" evidence="1">
    <location>
        <begin position="211"/>
        <end position="264"/>
    </location>
</feature>
<dbReference type="InterPro" id="IPR043023">
    <property type="entry name" value="MVP_rep_sf"/>
</dbReference>
<evidence type="ECO:0008006" key="6">
    <source>
        <dbReference type="Google" id="ProtNLM"/>
    </source>
</evidence>
<dbReference type="Pfam" id="PF01505">
    <property type="entry name" value="Vault"/>
    <property type="match status" value="3"/>
</dbReference>
<name>A0A6B2L5S5_9EUKA</name>
<dbReference type="InterPro" id="IPR039059">
    <property type="entry name" value="MVP"/>
</dbReference>
<evidence type="ECO:0000259" key="4">
    <source>
        <dbReference type="Pfam" id="PF17794"/>
    </source>
</evidence>
<feature type="domain" description="Major vault protein repeat" evidence="4">
    <location>
        <begin position="30"/>
        <end position="93"/>
    </location>
</feature>
<proteinExistence type="predicted"/>
<dbReference type="Pfam" id="PF17794">
    <property type="entry name" value="Vault_2"/>
    <property type="match status" value="1"/>
</dbReference>
<organism evidence="5">
    <name type="scientific">Arcella intermedia</name>
    <dbReference type="NCBI Taxonomy" id="1963864"/>
    <lineage>
        <taxon>Eukaryota</taxon>
        <taxon>Amoebozoa</taxon>
        <taxon>Tubulinea</taxon>
        <taxon>Elardia</taxon>
        <taxon>Arcellinida</taxon>
        <taxon>Sphaerothecina</taxon>
        <taxon>Arcellidae</taxon>
        <taxon>Arcella</taxon>
    </lineage>
</organism>
<dbReference type="InterPro" id="IPR043179">
    <property type="entry name" value="Vault_2_sf"/>
</dbReference>
<dbReference type="InterPro" id="IPR041134">
    <property type="entry name" value="Vault_2"/>
</dbReference>
<keyword evidence="2" id="KW-0812">Transmembrane</keyword>
<dbReference type="Gene3D" id="2.30.30.570">
    <property type="match status" value="1"/>
</dbReference>
<dbReference type="FunFam" id="2.30.30.550:FF:000001">
    <property type="entry name" value="major vault protein-like"/>
    <property type="match status" value="3"/>
</dbReference>
<feature type="domain" description="Major vault protein repeat" evidence="3">
    <location>
        <begin position="155"/>
        <end position="194"/>
    </location>
</feature>
<feature type="repeat" description="MVP" evidence="1">
    <location>
        <begin position="105"/>
        <end position="157"/>
    </location>
</feature>
<dbReference type="AlphaFoldDB" id="A0A6B2L5S5"/>
<keyword evidence="1" id="KW-0687">Ribonucleoprotein</keyword>
<dbReference type="PANTHER" id="PTHR14165:SF7">
    <property type="entry name" value="MAJOR VAULT PROTEIN"/>
    <property type="match status" value="1"/>
</dbReference>
<feature type="transmembrane region" description="Helical" evidence="2">
    <location>
        <begin position="368"/>
        <end position="390"/>
    </location>
</feature>
<evidence type="ECO:0000256" key="2">
    <source>
        <dbReference type="SAM" id="Phobius"/>
    </source>
</evidence>
<dbReference type="GO" id="GO:1990904">
    <property type="term" value="C:ribonucleoprotein complex"/>
    <property type="evidence" value="ECO:0007669"/>
    <property type="project" value="UniProtKB-UniRule"/>
</dbReference>
<accession>A0A6B2L5S5</accession>
<feature type="domain" description="Major vault protein repeat" evidence="3">
    <location>
        <begin position="101"/>
        <end position="141"/>
    </location>
</feature>
<keyword evidence="2" id="KW-0472">Membrane</keyword>
<dbReference type="EMBL" id="GIBP01003360">
    <property type="protein sequence ID" value="NDV32329.1"/>
    <property type="molecule type" value="Transcribed_RNA"/>
</dbReference>
<dbReference type="InterPro" id="IPR002499">
    <property type="entry name" value="Vault_N"/>
</dbReference>
<protein>
    <recommendedName>
        <fullName evidence="6">Major vault protein</fullName>
    </recommendedName>
</protein>
<dbReference type="PANTHER" id="PTHR14165">
    <property type="entry name" value="MAJOR VAULT PROTEIN"/>
    <property type="match status" value="1"/>
</dbReference>
<dbReference type="PROSITE" id="PS51224">
    <property type="entry name" value="MVP"/>
    <property type="match status" value="4"/>
</dbReference>
<evidence type="ECO:0000313" key="5">
    <source>
        <dbReference type="EMBL" id="NDV32329.1"/>
    </source>
</evidence>
<feature type="repeat" description="MVP" evidence="1">
    <location>
        <begin position="315"/>
        <end position="362"/>
    </location>
</feature>
<reference evidence="5" key="1">
    <citation type="journal article" date="2020" name="J. Eukaryot. Microbiol.">
        <title>De novo Sequencing, Assembly and Annotation of the Transcriptome for the Free-Living Testate Amoeba Arcella intermedia.</title>
        <authorList>
            <person name="Ribeiro G.M."/>
            <person name="Porfirio-Sousa A.L."/>
            <person name="Maurer-Alcala X.X."/>
            <person name="Katz L.A."/>
            <person name="Lahr D.J.G."/>
        </authorList>
    </citation>
    <scope>NUCLEOTIDE SEQUENCE</scope>
</reference>
<dbReference type="Gene3D" id="2.30.30.550">
    <property type="entry name" value="Major Vault Protein repeat"/>
    <property type="match status" value="4"/>
</dbReference>
<dbReference type="Gene3D" id="2.30.30.560">
    <property type="match status" value="2"/>
</dbReference>
<feature type="repeat" description="MVP" evidence="1">
    <location>
        <begin position="158"/>
        <end position="210"/>
    </location>
</feature>
<keyword evidence="2" id="KW-1133">Transmembrane helix</keyword>
<sequence length="391" mass="44856">MNTNIVKLVSGPTNLTCKIHEKIIFGPEKMVIVPPRHYVIVDNPVSKSTVLDKKTGNRVEVPILDEHGQAQLRHGAKEIRFTQQPFPLYDGEKCSPLKQLTVVEDNTALKLRALTNFKDKKEKERKAGDMWLFYGHNTYTPQIEVEVVETVKAVVLKQNQALKIRAKEVCKDYLGTARVAGEEWLVRKEGPYIPNVREEVVEVISGIILDNKTALHVRAKTNFQSQGITRKAGTQWLITNEDTSMYFPDVHEEIVNQQKRIILKDNEYCVLKNYVDEELGTNKRGFYKIIRGPASFFLKPGESISSNGKSVILSSAEALVLRATEDYNGRKVGETWWVYGPAEFWPPVEVQISSRKSAFLVIEPLNLYLFRPTLFFLAWLLFLVFFFYLWM</sequence>
<evidence type="ECO:0000259" key="3">
    <source>
        <dbReference type="Pfam" id="PF01505"/>
    </source>
</evidence>
<dbReference type="InterPro" id="IPR041139">
    <property type="entry name" value="MVP_rep_dom"/>
</dbReference>
<feature type="domain" description="Major vault protein repeat" evidence="3">
    <location>
        <begin position="208"/>
        <end position="249"/>
    </location>
</feature>
<dbReference type="GO" id="GO:0005737">
    <property type="term" value="C:cytoplasm"/>
    <property type="evidence" value="ECO:0007669"/>
    <property type="project" value="UniProtKB-SubCell"/>
</dbReference>
<evidence type="ECO:0000256" key="1">
    <source>
        <dbReference type="PROSITE-ProRule" id="PRU00571"/>
    </source>
</evidence>
<keyword evidence="1" id="KW-0963">Cytoplasm</keyword>